<evidence type="ECO:0000256" key="11">
    <source>
        <dbReference type="ARBA" id="ARBA00023157"/>
    </source>
</evidence>
<feature type="disulfide bond" evidence="14">
    <location>
        <begin position="107"/>
        <end position="116"/>
    </location>
</feature>
<feature type="region of interest" description="Disordered" evidence="16">
    <location>
        <begin position="53"/>
        <end position="100"/>
    </location>
</feature>
<evidence type="ECO:0000256" key="1">
    <source>
        <dbReference type="ARBA" id="ARBA00002214"/>
    </source>
</evidence>
<evidence type="ECO:0000256" key="10">
    <source>
        <dbReference type="ARBA" id="ARBA00022974"/>
    </source>
</evidence>
<dbReference type="SUPFAM" id="SSF52058">
    <property type="entry name" value="L domain-like"/>
    <property type="match status" value="1"/>
</dbReference>
<evidence type="ECO:0000256" key="7">
    <source>
        <dbReference type="ARBA" id="ARBA00022614"/>
    </source>
</evidence>
<evidence type="ECO:0000313" key="22">
    <source>
        <dbReference type="RefSeq" id="XP_032825678.1"/>
    </source>
</evidence>
<dbReference type="RefSeq" id="XP_032825676.1">
    <property type="nucleotide sequence ID" value="XM_032969785.1"/>
</dbReference>
<dbReference type="RefSeq" id="XP_032825677.1">
    <property type="nucleotide sequence ID" value="XM_032969786.1"/>
</dbReference>
<keyword evidence="6 13" id="KW-0272">Extracellular matrix</keyword>
<evidence type="ECO:0000256" key="13">
    <source>
        <dbReference type="PIRNR" id="PIRNR002490"/>
    </source>
</evidence>
<dbReference type="SMART" id="SM00369">
    <property type="entry name" value="LRR_TYP"/>
    <property type="match status" value="8"/>
</dbReference>
<dbReference type="AlphaFoldDB" id="Q9DDZ7"/>
<dbReference type="InterPro" id="IPR000372">
    <property type="entry name" value="LRRNT"/>
</dbReference>
<evidence type="ECO:0000256" key="5">
    <source>
        <dbReference type="ARBA" id="ARBA00022525"/>
    </source>
</evidence>
<dbReference type="PROSITE" id="PS51450">
    <property type="entry name" value="LRR"/>
    <property type="match status" value="1"/>
</dbReference>
<dbReference type="PANTHER" id="PTHR45712">
    <property type="entry name" value="AGAP008170-PA"/>
    <property type="match status" value="1"/>
</dbReference>
<keyword evidence="10" id="KW-0654">Proteoglycan</keyword>
<evidence type="ECO:0000256" key="12">
    <source>
        <dbReference type="ARBA" id="ARBA00023180"/>
    </source>
</evidence>
<feature type="signal peptide" evidence="13 15">
    <location>
        <begin position="1"/>
        <end position="21"/>
    </location>
</feature>
<keyword evidence="9" id="KW-0677">Repeat</keyword>
<dbReference type="Pfam" id="PF13855">
    <property type="entry name" value="LRR_8"/>
    <property type="match status" value="3"/>
</dbReference>
<dbReference type="RefSeq" id="XP_032825678.1">
    <property type="nucleotide sequence ID" value="XM_032969787.1"/>
</dbReference>
<dbReference type="InterPro" id="IPR001611">
    <property type="entry name" value="Leu-rich_rpt"/>
</dbReference>
<keyword evidence="19" id="KW-1185">Reference proteome</keyword>
<evidence type="ECO:0000259" key="17">
    <source>
        <dbReference type="SMART" id="SM00013"/>
    </source>
</evidence>
<evidence type="ECO:0000313" key="19">
    <source>
        <dbReference type="Proteomes" id="UP001318040"/>
    </source>
</evidence>
<dbReference type="InterPro" id="IPR003591">
    <property type="entry name" value="Leu-rich_rpt_typical-subtyp"/>
</dbReference>
<dbReference type="OrthoDB" id="1111193at2759"/>
<name>Q9DDZ7_PETMA</name>
<dbReference type="Pfam" id="PF01462">
    <property type="entry name" value="LRRNT"/>
    <property type="match status" value="1"/>
</dbReference>
<evidence type="ECO:0000256" key="8">
    <source>
        <dbReference type="ARBA" id="ARBA00022729"/>
    </source>
</evidence>
<dbReference type="SMART" id="SM00013">
    <property type="entry name" value="LRRNT"/>
    <property type="match status" value="1"/>
</dbReference>
<dbReference type="EMBL" id="AF247828">
    <property type="protein sequence ID" value="AAG40163.1"/>
    <property type="molecule type" value="mRNA"/>
</dbReference>
<evidence type="ECO:0000256" key="16">
    <source>
        <dbReference type="SAM" id="MobiDB-lite"/>
    </source>
</evidence>
<evidence type="ECO:0000313" key="18">
    <source>
        <dbReference type="EMBL" id="AAG40163.1"/>
    </source>
</evidence>
<comment type="similarity">
    <text evidence="3 13 15">Belongs to the small leucine-rich proteoglycan (SLRP) family. SLRP class I subfamily.</text>
</comment>
<keyword evidence="7" id="KW-0433">Leucine-rich repeat</keyword>
<feature type="domain" description="LRRNT" evidence="17">
    <location>
        <begin position="102"/>
        <end position="134"/>
    </location>
</feature>
<reference evidence="18" key="1">
    <citation type="journal article" date="2000" name="J. Mol. Evol.">
        <title>Biglycan-like extracellular matrix genes of agnathans and teleosts.</title>
        <authorList>
            <person name="Shintani S."/>
            <person name="Sato A."/>
            <person name="Toyosawa S."/>
            <person name="O'hUigin C."/>
            <person name="Klein J."/>
        </authorList>
    </citation>
    <scope>NUCLEOTIDE SEQUENCE</scope>
</reference>
<keyword evidence="12" id="KW-0325">Glycoprotein</keyword>
<feature type="chain" id="PRO_5044524637" description="Biglycan" evidence="13 15">
    <location>
        <begin position="22"/>
        <end position="410"/>
    </location>
</feature>
<keyword evidence="5" id="KW-0964">Secreted</keyword>
<proteinExistence type="evidence at transcript level"/>
<evidence type="ECO:0000313" key="21">
    <source>
        <dbReference type="RefSeq" id="XP_032825677.1"/>
    </source>
</evidence>
<organism evidence="18">
    <name type="scientific">Petromyzon marinus</name>
    <name type="common">Sea lamprey</name>
    <dbReference type="NCBI Taxonomy" id="7757"/>
    <lineage>
        <taxon>Eukaryota</taxon>
        <taxon>Metazoa</taxon>
        <taxon>Chordata</taxon>
        <taxon>Craniata</taxon>
        <taxon>Vertebrata</taxon>
        <taxon>Cyclostomata</taxon>
        <taxon>Hyperoartia</taxon>
        <taxon>Petromyzontiformes</taxon>
        <taxon>Petromyzontidae</taxon>
        <taxon>Petromyzon</taxon>
    </lineage>
</organism>
<dbReference type="KEGG" id="pmrn:103091741"/>
<dbReference type="GO" id="GO:0005615">
    <property type="term" value="C:extracellular space"/>
    <property type="evidence" value="ECO:0007669"/>
    <property type="project" value="TreeGrafter"/>
</dbReference>
<dbReference type="InterPro" id="IPR050333">
    <property type="entry name" value="SLRP"/>
</dbReference>
<evidence type="ECO:0000256" key="2">
    <source>
        <dbReference type="ARBA" id="ARBA00004498"/>
    </source>
</evidence>
<comment type="subcellular location">
    <subcellularLocation>
        <location evidence="2 13 15">Secreted</location>
        <location evidence="2 13 15">Extracellular space</location>
        <location evidence="2 13 15">Extracellular matrix</location>
    </subcellularLocation>
</comment>
<feature type="compositionally biased region" description="Pro residues" evidence="16">
    <location>
        <begin position="88"/>
        <end position="100"/>
    </location>
</feature>
<comment type="function">
    <text evidence="1 15">May be involved in collagen fiber assembly.</text>
</comment>
<accession>Q9DDZ7</accession>
<dbReference type="Gene3D" id="3.80.10.10">
    <property type="entry name" value="Ribonuclease Inhibitor"/>
    <property type="match status" value="1"/>
</dbReference>
<evidence type="ECO:0000256" key="3">
    <source>
        <dbReference type="ARBA" id="ARBA00009811"/>
    </source>
</evidence>
<protein>
    <recommendedName>
        <fullName evidence="4 15">Biglycan</fullName>
    </recommendedName>
</protein>
<evidence type="ECO:0000313" key="20">
    <source>
        <dbReference type="RefSeq" id="XP_032825676.1"/>
    </source>
</evidence>
<evidence type="ECO:0000256" key="14">
    <source>
        <dbReference type="PIRSR" id="PIRSR002490-1"/>
    </source>
</evidence>
<keyword evidence="11 14" id="KW-1015">Disulfide bond</keyword>
<dbReference type="Proteomes" id="UP001318040">
    <property type="component" value="Chromosome 42"/>
</dbReference>
<evidence type="ECO:0000256" key="6">
    <source>
        <dbReference type="ARBA" id="ARBA00022530"/>
    </source>
</evidence>
<feature type="disulfide bond" evidence="14">
    <location>
        <begin position="362"/>
        <end position="395"/>
    </location>
</feature>
<evidence type="ECO:0000256" key="9">
    <source>
        <dbReference type="ARBA" id="ARBA00022737"/>
    </source>
</evidence>
<gene>
    <name evidence="18" type="primary">BGL2</name>
    <name evidence="20 21 22" type="synonym">LOC103091741</name>
</gene>
<dbReference type="PANTHER" id="PTHR45712:SF11">
    <property type="entry name" value="BIGLYCAN"/>
    <property type="match status" value="1"/>
</dbReference>
<keyword evidence="8 13" id="KW-0732">Signal</keyword>
<evidence type="ECO:0000256" key="15">
    <source>
        <dbReference type="RuleBase" id="RU364096"/>
    </source>
</evidence>
<sequence>MASLCVCALLLVCALSSPSISSSVATATSSKPFAQRQFFTDFMMADDAVEFSGDDSVAPSATPKKVGGDRSKATAGKQPGRGAATPPKSLPPPPPPPPPDASCPFGCQCSARVVQCSDLGLVSVPQAIPKDARLLDLQNNKITEIKQDDFKGLNKLYALYLVNNLISKVHPKAFAPLSSLDKLYISHNQLTEVPGSMPSSLVELRIHENNIKKIPKDAFSGMKRLHALEMGGNPLQSTGIEVGAFEGLERLVYVRVSDSKLARIPKDLPNSIQELHLEHNQITALEQEDLIRYPLIHRLGLSYNQIKVIQNGSLETCPHLRELHLDSNVLTQVPPGLAFLKHLQVVYLHSNKIAAVKSDDFCSKGASPKRVLYSGISLFDNPVNYWDVPPSAFRCVASRSAVQFSQNFRK</sequence>
<feature type="disulfide bond" evidence="14">
    <location>
        <begin position="103"/>
        <end position="109"/>
    </location>
</feature>
<dbReference type="PIRSF" id="PIRSF002490">
    <property type="entry name" value="SLRP_I"/>
    <property type="match status" value="1"/>
</dbReference>
<reference evidence="20 21" key="2">
    <citation type="submission" date="2025-04" db="UniProtKB">
        <authorList>
            <consortium name="RefSeq"/>
        </authorList>
    </citation>
    <scope>IDENTIFICATION</scope>
    <source>
        <tissue evidence="20 21">Sperm</tissue>
    </source>
</reference>
<dbReference type="InterPro" id="IPR032675">
    <property type="entry name" value="LRR_dom_sf"/>
</dbReference>
<evidence type="ECO:0000256" key="4">
    <source>
        <dbReference type="ARBA" id="ARBA00017012"/>
    </source>
</evidence>
<dbReference type="InterPro" id="IPR016352">
    <property type="entry name" value="SLRP_I_decor/aspor/byglycan"/>
</dbReference>